<dbReference type="PANTHER" id="PTHR33525:SF4">
    <property type="entry name" value="CYCLIC DI-GMP PHOSPHODIESTERASE CDGJ"/>
    <property type="match status" value="1"/>
</dbReference>
<organism evidence="2 3">
    <name type="scientific">Ricinus communis</name>
    <name type="common">Castor bean</name>
    <dbReference type="NCBI Taxonomy" id="3988"/>
    <lineage>
        <taxon>Eukaryota</taxon>
        <taxon>Viridiplantae</taxon>
        <taxon>Streptophyta</taxon>
        <taxon>Embryophyta</taxon>
        <taxon>Tracheophyta</taxon>
        <taxon>Spermatophyta</taxon>
        <taxon>Magnoliopsida</taxon>
        <taxon>eudicotyledons</taxon>
        <taxon>Gunneridae</taxon>
        <taxon>Pentapetalae</taxon>
        <taxon>rosids</taxon>
        <taxon>fabids</taxon>
        <taxon>Malpighiales</taxon>
        <taxon>Euphorbiaceae</taxon>
        <taxon>Acalyphoideae</taxon>
        <taxon>Acalypheae</taxon>
        <taxon>Ricinus</taxon>
    </lineage>
</organism>
<dbReference type="InterPro" id="IPR052340">
    <property type="entry name" value="RNase_Y/CdgJ"/>
</dbReference>
<keyword evidence="3" id="KW-1185">Reference proteome</keyword>
<protein>
    <recommendedName>
        <fullName evidence="1">HDOD domain-containing protein</fullName>
    </recommendedName>
</protein>
<dbReference type="EMBL" id="EQ976880">
    <property type="protein sequence ID" value="EEF26611.1"/>
    <property type="molecule type" value="Genomic_DNA"/>
</dbReference>
<reference evidence="3" key="1">
    <citation type="journal article" date="2010" name="Nat. Biotechnol.">
        <title>Draft genome sequence of the oilseed species Ricinus communis.</title>
        <authorList>
            <person name="Chan A.P."/>
            <person name="Crabtree J."/>
            <person name="Zhao Q."/>
            <person name="Lorenzi H."/>
            <person name="Orvis J."/>
            <person name="Puiu D."/>
            <person name="Melake-Berhan A."/>
            <person name="Jones K.M."/>
            <person name="Redman J."/>
            <person name="Chen G."/>
            <person name="Cahoon E.B."/>
            <person name="Gedil M."/>
            <person name="Stanke M."/>
            <person name="Haas B.J."/>
            <person name="Wortman J.R."/>
            <person name="Fraser-Liggett C.M."/>
            <person name="Ravel J."/>
            <person name="Rabinowicz P.D."/>
        </authorList>
    </citation>
    <scope>NUCLEOTIDE SEQUENCE [LARGE SCALE GENOMIC DNA]</scope>
    <source>
        <strain evidence="3">cv. Hale</strain>
    </source>
</reference>
<evidence type="ECO:0000313" key="3">
    <source>
        <dbReference type="Proteomes" id="UP000008311"/>
    </source>
</evidence>
<gene>
    <name evidence="2" type="ORF">RCOM_0168950</name>
</gene>
<name>B9TC01_RICCO</name>
<sequence length="345" mass="37410">MTTIAGMNGTIRIALAPVIDRDGAWGGVWISGSPEDASLVSTHAELLSNDVGALRLLLDIGAMPDALVASLPPERTSVVVNADSANMSQSHTFSSVVVGQDFIPGVTSHRQMEDAKLAGSIWFSGPYIAHPPVVEGKKDSSRATLLKLLTLIADDADSAEIEMVFKREPELSFNLFRLVNSVSMGLKSKITTFNQAIMVLGRRQMQRWIQLMLYTRHQHGSDAPNPLLQQAAMRGRLMERFAGSLGWDAGKQEQAFMAGIFSLLDTLLGMTMNEILVIIKLPDDVQSALLGQGGDLSEMLMLVERLQAGDRSSSMPAFLSLSPEQFADCQFDALKWASGMGQEMG</sequence>
<dbReference type="InParanoid" id="B9TC01"/>
<proteinExistence type="predicted"/>
<dbReference type="Gene3D" id="1.10.3210.10">
    <property type="entry name" value="Hypothetical protein af1432"/>
    <property type="match status" value="1"/>
</dbReference>
<feature type="domain" description="HDOD" evidence="1">
    <location>
        <begin position="138"/>
        <end position="329"/>
    </location>
</feature>
<dbReference type="PROSITE" id="PS51833">
    <property type="entry name" value="HDOD"/>
    <property type="match status" value="1"/>
</dbReference>
<dbReference type="eggNOG" id="ENOG502SHN0">
    <property type="taxonomic scope" value="Eukaryota"/>
</dbReference>
<accession>B9TC01</accession>
<evidence type="ECO:0000259" key="1">
    <source>
        <dbReference type="PROSITE" id="PS51833"/>
    </source>
</evidence>
<dbReference type="PANTHER" id="PTHR33525">
    <property type="match status" value="1"/>
</dbReference>
<dbReference type="Proteomes" id="UP000008311">
    <property type="component" value="Unassembled WGS sequence"/>
</dbReference>
<dbReference type="AlphaFoldDB" id="B9TC01"/>
<dbReference type="Pfam" id="PF08668">
    <property type="entry name" value="HDOD"/>
    <property type="match status" value="1"/>
</dbReference>
<evidence type="ECO:0000313" key="2">
    <source>
        <dbReference type="EMBL" id="EEF26611.1"/>
    </source>
</evidence>
<dbReference type="InterPro" id="IPR013976">
    <property type="entry name" value="HDOD"/>
</dbReference>
<dbReference type="SUPFAM" id="SSF109604">
    <property type="entry name" value="HD-domain/PDEase-like"/>
    <property type="match status" value="1"/>
</dbReference>